<dbReference type="OrthoDB" id="2845592at2"/>
<dbReference type="PANTHER" id="PTHR41302:SF2">
    <property type="entry name" value="PRESPORE SPECIFIC TRANSCRIPTIONAL ACTIVATOR RSFA"/>
    <property type="match status" value="1"/>
</dbReference>
<accession>A0A385YT72</accession>
<dbReference type="RefSeq" id="WP_119882526.1">
    <property type="nucleotide sequence ID" value="NZ_CP032418.1"/>
</dbReference>
<name>A0A385YT72_9BACL</name>
<proteinExistence type="predicted"/>
<protein>
    <submittedName>
        <fullName evidence="2">RsfA family transcriptional regulator</fullName>
    </submittedName>
</protein>
<dbReference type="Proteomes" id="UP000265725">
    <property type="component" value="Chromosome"/>
</dbReference>
<evidence type="ECO:0000313" key="3">
    <source>
        <dbReference type="Proteomes" id="UP000265725"/>
    </source>
</evidence>
<dbReference type="NCBIfam" id="TIGR02894">
    <property type="entry name" value="DNA_bind_RsfA"/>
    <property type="match status" value="1"/>
</dbReference>
<sequence length="197" mass="22740">MGKLRQDAWSEDQDQLLAETVLRHVREGSTQLLAFEEAGDVLERTSAACGFRWNAAVRKDYEKELVEAKRDRKQKIRVIEKSIQRKSDTPKGLHLSQLSLDTVIGYLLQLQQGNADGDRVRLEFLLKASRERINALEEKIELLQKENDTIREDYEQFVSIMNRARKLVAFNDNDETIAPIFTMERNGNLLLKEPPIS</sequence>
<organism evidence="2 3">
    <name type="scientific">Paenisporosarcina cavernae</name>
    <dbReference type="NCBI Taxonomy" id="2320858"/>
    <lineage>
        <taxon>Bacteria</taxon>
        <taxon>Bacillati</taxon>
        <taxon>Bacillota</taxon>
        <taxon>Bacilli</taxon>
        <taxon>Bacillales</taxon>
        <taxon>Caryophanaceae</taxon>
        <taxon>Paenisporosarcina</taxon>
    </lineage>
</organism>
<evidence type="ECO:0000256" key="1">
    <source>
        <dbReference type="SAM" id="Coils"/>
    </source>
</evidence>
<reference evidence="3" key="1">
    <citation type="submission" date="2018-09" db="EMBL/GenBank/DDBJ databases">
        <authorList>
            <person name="Zhu H."/>
        </authorList>
    </citation>
    <scope>NUCLEOTIDE SEQUENCE [LARGE SCALE GENOMIC DNA]</scope>
    <source>
        <strain evidence="3">K2R23-3</strain>
    </source>
</reference>
<dbReference type="InterPro" id="IPR014243">
    <property type="entry name" value="RsfA-like"/>
</dbReference>
<keyword evidence="1" id="KW-0175">Coiled coil</keyword>
<dbReference type="PANTHER" id="PTHR41302">
    <property type="entry name" value="PRESPORE-SPECIFIC TRANSCRIPTIONAL REGULATOR RSFA-RELATED"/>
    <property type="match status" value="1"/>
</dbReference>
<feature type="coiled-coil region" evidence="1">
    <location>
        <begin position="119"/>
        <end position="153"/>
    </location>
</feature>
<keyword evidence="3" id="KW-1185">Reference proteome</keyword>
<gene>
    <name evidence="2" type="ORF">D3873_02430</name>
</gene>
<evidence type="ECO:0000313" key="2">
    <source>
        <dbReference type="EMBL" id="AYC28782.1"/>
    </source>
</evidence>
<dbReference type="KEGG" id="paek:D3873_02430"/>
<dbReference type="EMBL" id="CP032418">
    <property type="protein sequence ID" value="AYC28782.1"/>
    <property type="molecule type" value="Genomic_DNA"/>
</dbReference>
<dbReference type="AlphaFoldDB" id="A0A385YT72"/>